<dbReference type="Proteomes" id="UP000640052">
    <property type="component" value="Unassembled WGS sequence"/>
</dbReference>
<keyword evidence="2" id="KW-1185">Reference proteome</keyword>
<comment type="caution">
    <text evidence="1">The sequence shown here is derived from an EMBL/GenBank/DDBJ whole genome shotgun (WGS) entry which is preliminary data.</text>
</comment>
<gene>
    <name evidence="1" type="ORF">Aph01nite_13270</name>
</gene>
<evidence type="ECO:0000313" key="2">
    <source>
        <dbReference type="Proteomes" id="UP000640052"/>
    </source>
</evidence>
<evidence type="ECO:0000313" key="1">
    <source>
        <dbReference type="EMBL" id="GIH23017.1"/>
    </source>
</evidence>
<accession>A0A919Q648</accession>
<dbReference type="EMBL" id="BOOA01000007">
    <property type="protein sequence ID" value="GIH23017.1"/>
    <property type="molecule type" value="Genomic_DNA"/>
</dbReference>
<sequence length="216" mass="23397">MTPEQRAAAWQAIHDSLTGREHGSDRITATNIMRATSCTRAEAYAAITAAIRAGHLLADRVPRGRGQGTYQQLRLNPARNPMNDSTTPPSTGITITGQALILRPGDTLILVSRAPVTDYELDQIKTQVKARLDLDVAIINSVDQIAAYRPGPEGLHVHLPPAAQPPAEGAAWKHWCGRINEGTWNPRATCGCLVVVEHADEVEALYILTPLPPEKP</sequence>
<dbReference type="AlphaFoldDB" id="A0A919Q648"/>
<organism evidence="1 2">
    <name type="scientific">Acrocarpospora phusangensis</name>
    <dbReference type="NCBI Taxonomy" id="1070424"/>
    <lineage>
        <taxon>Bacteria</taxon>
        <taxon>Bacillati</taxon>
        <taxon>Actinomycetota</taxon>
        <taxon>Actinomycetes</taxon>
        <taxon>Streptosporangiales</taxon>
        <taxon>Streptosporangiaceae</taxon>
        <taxon>Acrocarpospora</taxon>
    </lineage>
</organism>
<dbReference type="RefSeq" id="WP_204039835.1">
    <property type="nucleotide sequence ID" value="NZ_BOOA01000007.1"/>
</dbReference>
<reference evidence="1" key="1">
    <citation type="submission" date="2021-01" db="EMBL/GenBank/DDBJ databases">
        <title>Whole genome shotgun sequence of Acrocarpospora phusangensis NBRC 108782.</title>
        <authorList>
            <person name="Komaki H."/>
            <person name="Tamura T."/>
        </authorList>
    </citation>
    <scope>NUCLEOTIDE SEQUENCE</scope>
    <source>
        <strain evidence="1">NBRC 108782</strain>
    </source>
</reference>
<proteinExistence type="predicted"/>
<protein>
    <submittedName>
        <fullName evidence="1">Uncharacterized protein</fullName>
    </submittedName>
</protein>
<name>A0A919Q648_9ACTN</name>